<protein>
    <submittedName>
        <fullName evidence="7">Voltage-dependent T-type calcium channel subunit alpha-1H</fullName>
    </submittedName>
</protein>
<name>A0ABV0NA63_9TELE</name>
<dbReference type="InterPro" id="IPR027359">
    <property type="entry name" value="Volt_channel_dom_sf"/>
</dbReference>
<feature type="transmembrane region" description="Helical" evidence="5">
    <location>
        <begin position="61"/>
        <end position="80"/>
    </location>
</feature>
<accession>A0ABV0NA63</accession>
<dbReference type="InterPro" id="IPR005821">
    <property type="entry name" value="Ion_trans_dom"/>
</dbReference>
<keyword evidence="4 5" id="KW-0472">Membrane</keyword>
<comment type="subcellular location">
    <subcellularLocation>
        <location evidence="1">Membrane</location>
        <topology evidence="1">Multi-pass membrane protein</topology>
    </subcellularLocation>
</comment>
<feature type="transmembrane region" description="Helical" evidence="5">
    <location>
        <begin position="20"/>
        <end position="41"/>
    </location>
</feature>
<keyword evidence="8" id="KW-1185">Reference proteome</keyword>
<evidence type="ECO:0000256" key="2">
    <source>
        <dbReference type="ARBA" id="ARBA00022692"/>
    </source>
</evidence>
<dbReference type="InterPro" id="IPR043203">
    <property type="entry name" value="VGCC_Ca_Na"/>
</dbReference>
<proteinExistence type="predicted"/>
<comment type="caution">
    <text evidence="7">The sequence shown here is derived from an EMBL/GenBank/DDBJ whole genome shotgun (WGS) entry which is preliminary data.</text>
</comment>
<organism evidence="7 8">
    <name type="scientific">Goodea atripinnis</name>
    <dbReference type="NCBI Taxonomy" id="208336"/>
    <lineage>
        <taxon>Eukaryota</taxon>
        <taxon>Metazoa</taxon>
        <taxon>Chordata</taxon>
        <taxon>Craniata</taxon>
        <taxon>Vertebrata</taxon>
        <taxon>Euteleostomi</taxon>
        <taxon>Actinopterygii</taxon>
        <taxon>Neopterygii</taxon>
        <taxon>Teleostei</taxon>
        <taxon>Neoteleostei</taxon>
        <taxon>Acanthomorphata</taxon>
        <taxon>Ovalentaria</taxon>
        <taxon>Atherinomorphae</taxon>
        <taxon>Cyprinodontiformes</taxon>
        <taxon>Goodeidae</taxon>
        <taxon>Goodea</taxon>
    </lineage>
</organism>
<reference evidence="7 8" key="1">
    <citation type="submission" date="2021-06" db="EMBL/GenBank/DDBJ databases">
        <authorList>
            <person name="Palmer J.M."/>
        </authorList>
    </citation>
    <scope>NUCLEOTIDE SEQUENCE [LARGE SCALE GENOMIC DNA]</scope>
    <source>
        <strain evidence="7 8">GA_2019</strain>
        <tissue evidence="7">Muscle</tissue>
    </source>
</reference>
<dbReference type="Proteomes" id="UP001476798">
    <property type="component" value="Unassembled WGS sequence"/>
</dbReference>
<evidence type="ECO:0000256" key="3">
    <source>
        <dbReference type="ARBA" id="ARBA00022989"/>
    </source>
</evidence>
<evidence type="ECO:0000256" key="1">
    <source>
        <dbReference type="ARBA" id="ARBA00004141"/>
    </source>
</evidence>
<feature type="non-terminal residue" evidence="7">
    <location>
        <position position="1"/>
    </location>
</feature>
<evidence type="ECO:0000313" key="8">
    <source>
        <dbReference type="Proteomes" id="UP001476798"/>
    </source>
</evidence>
<evidence type="ECO:0000256" key="4">
    <source>
        <dbReference type="ARBA" id="ARBA00023136"/>
    </source>
</evidence>
<dbReference type="Gene3D" id="1.20.120.350">
    <property type="entry name" value="Voltage-gated potassium channels. Chain C"/>
    <property type="match status" value="1"/>
</dbReference>
<keyword evidence="2 5" id="KW-0812">Transmembrane</keyword>
<feature type="domain" description="Ion transport" evidence="6">
    <location>
        <begin position="24"/>
        <end position="87"/>
    </location>
</feature>
<gene>
    <name evidence="7" type="primary">CACNA1H_1</name>
    <name evidence="7" type="ORF">GOODEAATRI_007601</name>
</gene>
<dbReference type="PANTHER" id="PTHR10037:SF192">
    <property type="entry name" value="VOLTAGE-DEPENDENT T-TYPE CALCIUM CHANNEL SUBUNIT ALPHA-1H"/>
    <property type="match status" value="1"/>
</dbReference>
<evidence type="ECO:0000313" key="7">
    <source>
        <dbReference type="EMBL" id="MEQ2167789.1"/>
    </source>
</evidence>
<dbReference type="Pfam" id="PF00520">
    <property type="entry name" value="Ion_trans"/>
    <property type="match status" value="1"/>
</dbReference>
<sequence>AKQRPYYADYSPLRLTIHTLCTSHYLDLFITFIICINVFTMSIEHYNQPQYLEEVLKYCNYVFTIIFVIEALLKLVAFGFHRFFKDSAKTSEDGKRNESSAGYGHASTAAGLPVKIGLKNFPCPLQIIIFHDMSCLEGHNT</sequence>
<dbReference type="EMBL" id="JAHRIO010030373">
    <property type="protein sequence ID" value="MEQ2167789.1"/>
    <property type="molecule type" value="Genomic_DNA"/>
</dbReference>
<evidence type="ECO:0000259" key="6">
    <source>
        <dbReference type="Pfam" id="PF00520"/>
    </source>
</evidence>
<dbReference type="PANTHER" id="PTHR10037">
    <property type="entry name" value="VOLTAGE-GATED CATION CHANNEL CALCIUM AND SODIUM"/>
    <property type="match status" value="1"/>
</dbReference>
<dbReference type="SUPFAM" id="SSF81324">
    <property type="entry name" value="Voltage-gated potassium channels"/>
    <property type="match status" value="1"/>
</dbReference>
<keyword evidence="3 5" id="KW-1133">Transmembrane helix</keyword>
<evidence type="ECO:0000256" key="5">
    <source>
        <dbReference type="SAM" id="Phobius"/>
    </source>
</evidence>